<dbReference type="AlphaFoldDB" id="A0A8J7WQ77"/>
<gene>
    <name evidence="2" type="ORF">KGA66_25860</name>
</gene>
<name>A0A8J7WQ77_9ACTN</name>
<proteinExistence type="predicted"/>
<reference evidence="2" key="1">
    <citation type="submission" date="2021-04" db="EMBL/GenBank/DDBJ databases">
        <title>Genome based classification of Actinospica acidithermotolerans sp. nov., an actinobacterium isolated from an Indonesian hot spring.</title>
        <authorList>
            <person name="Kusuma A.B."/>
            <person name="Putra K.E."/>
            <person name="Nafisah S."/>
            <person name="Loh J."/>
            <person name="Nouioui I."/>
            <person name="Goodfellow M."/>
        </authorList>
    </citation>
    <scope>NUCLEOTIDE SEQUENCE</scope>
    <source>
        <strain evidence="2">DSM 45618</strain>
    </source>
</reference>
<sequence>MTFPELFALPVTVDLATAARALGISMTTAYRLTQRNAFPCAIMRPTYRYRIPTASLLTALDIDLQPVHPDDVENGIEFARRFTQT</sequence>
<keyword evidence="3" id="KW-1185">Reference proteome</keyword>
<dbReference type="EMBL" id="JAGSXH010000156">
    <property type="protein sequence ID" value="MBS2966493.1"/>
    <property type="molecule type" value="Genomic_DNA"/>
</dbReference>
<protein>
    <submittedName>
        <fullName evidence="2">Helix-turn-helix domain-containing protein</fullName>
    </submittedName>
</protein>
<dbReference type="InterPro" id="IPR041657">
    <property type="entry name" value="HTH_17"/>
</dbReference>
<dbReference type="RefSeq" id="WP_211471620.1">
    <property type="nucleotide sequence ID" value="NZ_JAGSXH010000156.1"/>
</dbReference>
<comment type="caution">
    <text evidence="2">The sequence shown here is derived from an EMBL/GenBank/DDBJ whole genome shotgun (WGS) entry which is preliminary data.</text>
</comment>
<accession>A0A8J7WQ77</accession>
<dbReference type="Proteomes" id="UP000677913">
    <property type="component" value="Unassembled WGS sequence"/>
</dbReference>
<dbReference type="Pfam" id="PF12728">
    <property type="entry name" value="HTH_17"/>
    <property type="match status" value="1"/>
</dbReference>
<evidence type="ECO:0000313" key="2">
    <source>
        <dbReference type="EMBL" id="MBS2966493.1"/>
    </source>
</evidence>
<organism evidence="2 3">
    <name type="scientific">Actinocrinis puniceicyclus</name>
    <dbReference type="NCBI Taxonomy" id="977794"/>
    <lineage>
        <taxon>Bacteria</taxon>
        <taxon>Bacillati</taxon>
        <taxon>Actinomycetota</taxon>
        <taxon>Actinomycetes</taxon>
        <taxon>Catenulisporales</taxon>
        <taxon>Actinospicaceae</taxon>
        <taxon>Actinocrinis</taxon>
    </lineage>
</organism>
<feature type="domain" description="Helix-turn-helix" evidence="1">
    <location>
        <begin position="15"/>
        <end position="58"/>
    </location>
</feature>
<evidence type="ECO:0000259" key="1">
    <source>
        <dbReference type="Pfam" id="PF12728"/>
    </source>
</evidence>
<evidence type="ECO:0000313" key="3">
    <source>
        <dbReference type="Proteomes" id="UP000677913"/>
    </source>
</evidence>